<evidence type="ECO:0000313" key="1">
    <source>
        <dbReference type="EMBL" id="KZX10250.1"/>
    </source>
</evidence>
<comment type="caution">
    <text evidence="1">The sequence shown here is derived from an EMBL/GenBank/DDBJ whole genome shotgun (WGS) entry which is preliminary data.</text>
</comment>
<evidence type="ECO:0000313" key="2">
    <source>
        <dbReference type="Proteomes" id="UP000077066"/>
    </source>
</evidence>
<reference evidence="1 2" key="1">
    <citation type="submission" date="2016-04" db="EMBL/GenBank/DDBJ databases">
        <title>Genome sequence of Methanobrevibacter filiformis DSM 11501.</title>
        <authorList>
            <person name="Poehlein A."/>
            <person name="Seedorf H."/>
            <person name="Daniel R."/>
        </authorList>
    </citation>
    <scope>NUCLEOTIDE SEQUENCE [LARGE SCALE GENOMIC DNA]</scope>
    <source>
        <strain evidence="1 2">DSM 11501</strain>
    </source>
</reference>
<accession>A0A162FI04</accession>
<gene>
    <name evidence="1" type="ORF">MBFIL_18670</name>
</gene>
<name>A0A162FI04_9EURY</name>
<dbReference type="RefSeq" id="WP_066973924.1">
    <property type="nucleotide sequence ID" value="NZ_LWMT01000284.1"/>
</dbReference>
<proteinExistence type="predicted"/>
<keyword evidence="2" id="KW-1185">Reference proteome</keyword>
<sequence length="145" mass="16767">MKVSKILIIILFSLCIFGLISSASAATSKTYKIKTKVGKGNYGVITTIKLKKNDNVIVYYNIKTSKQIPKNTIIISRGLTKTSYKLGTVKIKYTKIKKVKKNKYTTKSYKVKYDKRIKVPKGYKPYSIKFTYYKLKKPVIWYKVK</sequence>
<dbReference type="PATRIC" id="fig|55758.3.peg.2085"/>
<protein>
    <submittedName>
        <fullName evidence="1">Uncharacterized protein</fullName>
    </submittedName>
</protein>
<organism evidence="1 2">
    <name type="scientific">Methanobrevibacter filiformis</name>
    <dbReference type="NCBI Taxonomy" id="55758"/>
    <lineage>
        <taxon>Archaea</taxon>
        <taxon>Methanobacteriati</taxon>
        <taxon>Methanobacteriota</taxon>
        <taxon>Methanomada group</taxon>
        <taxon>Methanobacteria</taxon>
        <taxon>Methanobacteriales</taxon>
        <taxon>Methanobacteriaceae</taxon>
        <taxon>Methanobrevibacter</taxon>
    </lineage>
</organism>
<dbReference type="Proteomes" id="UP000077066">
    <property type="component" value="Unassembled WGS sequence"/>
</dbReference>
<dbReference type="AlphaFoldDB" id="A0A162FI04"/>
<dbReference type="EMBL" id="LWMT01000284">
    <property type="protein sequence ID" value="KZX10250.1"/>
    <property type="molecule type" value="Genomic_DNA"/>
</dbReference>